<evidence type="ECO:0000259" key="6">
    <source>
        <dbReference type="PROSITE" id="PS50850"/>
    </source>
</evidence>
<feature type="transmembrane region" description="Helical" evidence="5">
    <location>
        <begin position="412"/>
        <end position="431"/>
    </location>
</feature>
<keyword evidence="2 5" id="KW-0812">Transmembrane</keyword>
<dbReference type="Gene3D" id="1.20.1250.20">
    <property type="entry name" value="MFS general substrate transporter like domains"/>
    <property type="match status" value="1"/>
</dbReference>
<evidence type="ECO:0000256" key="3">
    <source>
        <dbReference type="ARBA" id="ARBA00022989"/>
    </source>
</evidence>
<accession>A0A553N731</accession>
<dbReference type="InterPro" id="IPR005828">
    <property type="entry name" value="MFS_sugar_transport-like"/>
</dbReference>
<feature type="domain" description="Major facilitator superfamily (MFS) profile" evidence="6">
    <location>
        <begin position="98"/>
        <end position="525"/>
    </location>
</feature>
<dbReference type="PROSITE" id="PS50850">
    <property type="entry name" value="MFS"/>
    <property type="match status" value="1"/>
</dbReference>
<keyword evidence="8" id="KW-1185">Reference proteome</keyword>
<proteinExistence type="predicted"/>
<name>A0A553N731_TIGCA</name>
<evidence type="ECO:0000256" key="1">
    <source>
        <dbReference type="ARBA" id="ARBA00004141"/>
    </source>
</evidence>
<feature type="transmembrane region" description="Helical" evidence="5">
    <location>
        <begin position="179"/>
        <end position="196"/>
    </location>
</feature>
<feature type="transmembrane region" description="Helical" evidence="5">
    <location>
        <begin position="202"/>
        <end position="224"/>
    </location>
</feature>
<keyword evidence="4 5" id="KW-0472">Membrane</keyword>
<dbReference type="GO" id="GO:0016020">
    <property type="term" value="C:membrane"/>
    <property type="evidence" value="ECO:0007669"/>
    <property type="project" value="UniProtKB-SubCell"/>
</dbReference>
<dbReference type="STRING" id="6832.A0A553N731"/>
<dbReference type="SUPFAM" id="SSF103473">
    <property type="entry name" value="MFS general substrate transporter"/>
    <property type="match status" value="1"/>
</dbReference>
<dbReference type="InterPro" id="IPR020846">
    <property type="entry name" value="MFS_dom"/>
</dbReference>
<dbReference type="OMA" id="MTNENEC"/>
<evidence type="ECO:0000313" key="8">
    <source>
        <dbReference type="Proteomes" id="UP000318571"/>
    </source>
</evidence>
<sequence length="575" mass="63749">MSAKVMDLDYILDKIVGGGGLWQWKKAMWLTPQYLAGGLPLLLHLFTAYTPPHRCFIEGCDIGTDLQFDTSFLAFSIPSDDSSSTFLRESMGYDECSMYQRLNGSSLVCSKDQFSKEPSSCSKFVYDRSEFPATITTELDLVCDQVQRRHFMGSVMMMGLTLGSLLGGPIGDKIGRKKAMFIGITVAVPCVFLGGFTTNYELYIVLRLLACTTIVFSWISAHNFQIEYFSKSYRRVALTLNNLTSHIIGFTLPLLAYYFRHWSTLHVVVAVTSSLAIPTYFVIPESYRWLATNGRWQEAETILKEMAHTNGKVISEKDAQAIRTALQTISQEAKAAKEVQLTVYDMFGSHFYRKTLILMGLWISGILSYYALALNVDGLAGDIFVNYVVTTLADIPAHLSVFLLVDSLGRRKCMASSFIGLGISCLLMAFVPKQNSTLILLLYLVGKYCASFGISMCWLVTSELYPTNLRSQAVGTCSMVARIFGMTSSFISELAVIWSPLPMLVMGVPSILAGVSSLLLPETTGKALPETLEEAMELDYPMKVMPNLVLDESMSESEEECVGLLDSMEVHESIG</sequence>
<dbReference type="InterPro" id="IPR005829">
    <property type="entry name" value="Sugar_transporter_CS"/>
</dbReference>
<feature type="transmembrane region" description="Helical" evidence="5">
    <location>
        <begin position="384"/>
        <end position="405"/>
    </location>
</feature>
<dbReference type="GO" id="GO:0022857">
    <property type="term" value="F:transmembrane transporter activity"/>
    <property type="evidence" value="ECO:0007669"/>
    <property type="project" value="InterPro"/>
</dbReference>
<feature type="transmembrane region" description="Helical" evidence="5">
    <location>
        <begin position="150"/>
        <end position="167"/>
    </location>
</feature>
<feature type="transmembrane region" description="Helical" evidence="5">
    <location>
        <begin position="437"/>
        <end position="461"/>
    </location>
</feature>
<comment type="subcellular location">
    <subcellularLocation>
        <location evidence="1">Membrane</location>
        <topology evidence="1">Multi-pass membrane protein</topology>
    </subcellularLocation>
</comment>
<evidence type="ECO:0000256" key="5">
    <source>
        <dbReference type="SAM" id="Phobius"/>
    </source>
</evidence>
<feature type="transmembrane region" description="Helical" evidence="5">
    <location>
        <begin position="236"/>
        <end position="259"/>
    </location>
</feature>
<evidence type="ECO:0000256" key="2">
    <source>
        <dbReference type="ARBA" id="ARBA00022692"/>
    </source>
</evidence>
<dbReference type="AlphaFoldDB" id="A0A553N731"/>
<dbReference type="PANTHER" id="PTHR24064">
    <property type="entry name" value="SOLUTE CARRIER FAMILY 22 MEMBER"/>
    <property type="match status" value="1"/>
</dbReference>
<keyword evidence="3 5" id="KW-1133">Transmembrane helix</keyword>
<reference evidence="7 8" key="1">
    <citation type="journal article" date="2018" name="Nat. Ecol. Evol.">
        <title>Genomic signatures of mitonuclear coevolution across populations of Tigriopus californicus.</title>
        <authorList>
            <person name="Barreto F.S."/>
            <person name="Watson E.T."/>
            <person name="Lima T.G."/>
            <person name="Willett C.S."/>
            <person name="Edmands S."/>
            <person name="Li W."/>
            <person name="Burton R.S."/>
        </authorList>
    </citation>
    <scope>NUCLEOTIDE SEQUENCE [LARGE SCALE GENOMIC DNA]</scope>
    <source>
        <strain evidence="7 8">San Diego</strain>
    </source>
</reference>
<organism evidence="7 8">
    <name type="scientific">Tigriopus californicus</name>
    <name type="common">Marine copepod</name>
    <dbReference type="NCBI Taxonomy" id="6832"/>
    <lineage>
        <taxon>Eukaryota</taxon>
        <taxon>Metazoa</taxon>
        <taxon>Ecdysozoa</taxon>
        <taxon>Arthropoda</taxon>
        <taxon>Crustacea</taxon>
        <taxon>Multicrustacea</taxon>
        <taxon>Hexanauplia</taxon>
        <taxon>Copepoda</taxon>
        <taxon>Harpacticoida</taxon>
        <taxon>Harpacticidae</taxon>
        <taxon>Tigriopus</taxon>
    </lineage>
</organism>
<comment type="caution">
    <text evidence="7">The sequence shown here is derived from an EMBL/GenBank/DDBJ whole genome shotgun (WGS) entry which is preliminary data.</text>
</comment>
<protein>
    <recommendedName>
        <fullName evidence="6">Major facilitator superfamily (MFS) profile domain-containing protein</fullName>
    </recommendedName>
</protein>
<dbReference type="InterPro" id="IPR036259">
    <property type="entry name" value="MFS_trans_sf"/>
</dbReference>
<dbReference type="OrthoDB" id="2261376at2759"/>
<dbReference type="Pfam" id="PF00083">
    <property type="entry name" value="Sugar_tr"/>
    <property type="match status" value="1"/>
</dbReference>
<dbReference type="Proteomes" id="UP000318571">
    <property type="component" value="Chromosome 8"/>
</dbReference>
<feature type="transmembrane region" description="Helical" evidence="5">
    <location>
        <begin position="497"/>
        <end position="520"/>
    </location>
</feature>
<dbReference type="PROSITE" id="PS00216">
    <property type="entry name" value="SUGAR_TRANSPORT_1"/>
    <property type="match status" value="1"/>
</dbReference>
<evidence type="ECO:0000256" key="4">
    <source>
        <dbReference type="ARBA" id="ARBA00023136"/>
    </source>
</evidence>
<dbReference type="EMBL" id="VCGU01000459">
    <property type="protein sequence ID" value="TRY61244.1"/>
    <property type="molecule type" value="Genomic_DNA"/>
</dbReference>
<feature type="transmembrane region" description="Helical" evidence="5">
    <location>
        <begin position="265"/>
        <end position="283"/>
    </location>
</feature>
<evidence type="ECO:0000313" key="7">
    <source>
        <dbReference type="EMBL" id="TRY61244.1"/>
    </source>
</evidence>
<gene>
    <name evidence="7" type="ORF">TCAL_16271</name>
</gene>
<feature type="transmembrane region" description="Helical" evidence="5">
    <location>
        <begin position="355"/>
        <end position="372"/>
    </location>
</feature>